<evidence type="ECO:0000313" key="4">
    <source>
        <dbReference type="Proteomes" id="UP000198647"/>
    </source>
</evidence>
<feature type="domain" description="DSBA-like thioredoxin" evidence="2">
    <location>
        <begin position="3"/>
        <end position="205"/>
    </location>
</feature>
<keyword evidence="4" id="KW-1185">Reference proteome</keyword>
<comment type="caution">
    <text evidence="3">The sequence shown here is derived from an EMBL/GenBank/DDBJ whole genome shotgun (WGS) entry which is preliminary data.</text>
</comment>
<keyword evidence="3" id="KW-0413">Isomerase</keyword>
<reference evidence="3 4" key="1">
    <citation type="submission" date="2016-10" db="EMBL/GenBank/DDBJ databases">
        <authorList>
            <person name="Varghese N."/>
            <person name="Submissions S."/>
        </authorList>
    </citation>
    <scope>NUCLEOTIDE SEQUENCE [LARGE SCALE GENOMIC DNA]</scope>
    <source>
        <strain evidence="3 4">DSM 20748</strain>
    </source>
</reference>
<dbReference type="RefSeq" id="WP_008586953.1">
    <property type="nucleotide sequence ID" value="NZ_FNOS01000004.1"/>
</dbReference>
<dbReference type="PANTHER" id="PTHR13887:SF41">
    <property type="entry name" value="THIOREDOXIN SUPERFAMILY PROTEIN"/>
    <property type="match status" value="1"/>
</dbReference>
<feature type="compositionally biased region" description="Polar residues" evidence="1">
    <location>
        <begin position="216"/>
        <end position="234"/>
    </location>
</feature>
<evidence type="ECO:0000313" key="3">
    <source>
        <dbReference type="EMBL" id="SDX96481.1"/>
    </source>
</evidence>
<gene>
    <name evidence="3" type="ORF">SAMN04488081_1742</name>
</gene>
<dbReference type="Proteomes" id="UP000198647">
    <property type="component" value="Unassembled WGS sequence"/>
</dbReference>
<protein>
    <submittedName>
        <fullName evidence="3">Predicted dithiol-disulfide isomerase, DsbA family</fullName>
    </submittedName>
</protein>
<proteinExistence type="predicted"/>
<evidence type="ECO:0000259" key="2">
    <source>
        <dbReference type="Pfam" id="PF01323"/>
    </source>
</evidence>
<dbReference type="Pfam" id="PF01323">
    <property type="entry name" value="DSBA"/>
    <property type="match status" value="1"/>
</dbReference>
<dbReference type="SUPFAM" id="SSF52833">
    <property type="entry name" value="Thioredoxin-like"/>
    <property type="match status" value="1"/>
</dbReference>
<accession>A0A1H3FZQ9</accession>
<dbReference type="InterPro" id="IPR036249">
    <property type="entry name" value="Thioredoxin-like_sf"/>
</dbReference>
<dbReference type="CDD" id="cd03024">
    <property type="entry name" value="DsbA_FrnE"/>
    <property type="match status" value="1"/>
</dbReference>
<dbReference type="InterPro" id="IPR001853">
    <property type="entry name" value="DSBA-like_thioredoxin_dom"/>
</dbReference>
<dbReference type="EMBL" id="FNOS01000004">
    <property type="protein sequence ID" value="SDX96481.1"/>
    <property type="molecule type" value="Genomic_DNA"/>
</dbReference>
<dbReference type="GO" id="GO:0016853">
    <property type="term" value="F:isomerase activity"/>
    <property type="evidence" value="ECO:0007669"/>
    <property type="project" value="UniProtKB-KW"/>
</dbReference>
<dbReference type="Gene3D" id="3.40.30.10">
    <property type="entry name" value="Glutaredoxin"/>
    <property type="match status" value="1"/>
</dbReference>
<evidence type="ECO:0000256" key="1">
    <source>
        <dbReference type="SAM" id="MobiDB-lite"/>
    </source>
</evidence>
<feature type="region of interest" description="Disordered" evidence="1">
    <location>
        <begin position="214"/>
        <end position="234"/>
    </location>
</feature>
<dbReference type="PANTHER" id="PTHR13887">
    <property type="entry name" value="GLUTATHIONE S-TRANSFERASE KAPPA"/>
    <property type="match status" value="1"/>
</dbReference>
<organism evidence="3 4">
    <name type="scientific">Salimicrobium album</name>
    <dbReference type="NCBI Taxonomy" id="50717"/>
    <lineage>
        <taxon>Bacteria</taxon>
        <taxon>Bacillati</taxon>
        <taxon>Bacillota</taxon>
        <taxon>Bacilli</taxon>
        <taxon>Bacillales</taxon>
        <taxon>Bacillaceae</taxon>
        <taxon>Salimicrobium</taxon>
    </lineage>
</organism>
<sequence length="234" mass="26333">MKIEIWSDFVCPFCYIGKRRLEEALESLPDDAEVDIQYKSFELDPDAKTETTPVMHEKLAKKYNQSLEQTKEMTSSMEEQAKAVGLDFRFDQMIPANTFEAHRIAKFAEEQGKSHAVTERFLSAALTEGKNIGDSETVYNLAVEAGLPAGEVEQILNGDDYEESVREEEREAYQLGVQGVPFFVINRKYAVSGAQPKETFEDALKQVWEEERGTPAFTSLNSKQGSTCSEDGCD</sequence>
<name>A0A1H3FZQ9_9BACI</name>